<feature type="transmembrane region" description="Helical" evidence="12">
    <location>
        <begin position="353"/>
        <end position="375"/>
    </location>
</feature>
<keyword evidence="5" id="KW-0997">Cell inner membrane</keyword>
<dbReference type="AlphaFoldDB" id="A0A1G9B3G5"/>
<feature type="transmembrane region" description="Helical" evidence="12">
    <location>
        <begin position="485"/>
        <end position="507"/>
    </location>
</feature>
<dbReference type="GO" id="GO:0015379">
    <property type="term" value="F:potassium:chloride symporter activity"/>
    <property type="evidence" value="ECO:0007669"/>
    <property type="project" value="InterPro"/>
</dbReference>
<evidence type="ECO:0000256" key="7">
    <source>
        <dbReference type="ARBA" id="ARBA00022692"/>
    </source>
</evidence>
<keyword evidence="11 12" id="KW-0472">Membrane</keyword>
<comment type="similarity">
    <text evidence="2">Belongs to the TrkH potassium transport family.</text>
</comment>
<accession>A0A1G9B3G5</accession>
<evidence type="ECO:0000256" key="9">
    <source>
        <dbReference type="ARBA" id="ARBA00022989"/>
    </source>
</evidence>
<feature type="transmembrane region" description="Helical" evidence="12">
    <location>
        <begin position="146"/>
        <end position="174"/>
    </location>
</feature>
<feature type="transmembrane region" description="Helical" evidence="12">
    <location>
        <begin position="415"/>
        <end position="435"/>
    </location>
</feature>
<evidence type="ECO:0000256" key="12">
    <source>
        <dbReference type="SAM" id="Phobius"/>
    </source>
</evidence>
<dbReference type="PANTHER" id="PTHR32024">
    <property type="entry name" value="TRK SYSTEM POTASSIUM UPTAKE PROTEIN TRKG-RELATED"/>
    <property type="match status" value="1"/>
</dbReference>
<keyword evidence="9 12" id="KW-1133">Transmembrane helix</keyword>
<dbReference type="GO" id="GO:0005886">
    <property type="term" value="C:plasma membrane"/>
    <property type="evidence" value="ECO:0007669"/>
    <property type="project" value="UniProtKB-SubCell"/>
</dbReference>
<evidence type="ECO:0000256" key="11">
    <source>
        <dbReference type="ARBA" id="ARBA00023136"/>
    </source>
</evidence>
<evidence type="ECO:0000256" key="3">
    <source>
        <dbReference type="ARBA" id="ARBA00022448"/>
    </source>
</evidence>
<dbReference type="InterPro" id="IPR003445">
    <property type="entry name" value="Cat_transpt"/>
</dbReference>
<evidence type="ECO:0000256" key="4">
    <source>
        <dbReference type="ARBA" id="ARBA00022475"/>
    </source>
</evidence>
<dbReference type="OrthoDB" id="111943at2157"/>
<dbReference type="PANTHER" id="PTHR32024:SF2">
    <property type="entry name" value="TRK SYSTEM POTASSIUM UPTAKE PROTEIN TRKG-RELATED"/>
    <property type="match status" value="1"/>
</dbReference>
<comment type="subcellular location">
    <subcellularLocation>
        <location evidence="1">Cell inner membrane</location>
        <topology evidence="1">Multi-pass membrane protein</topology>
    </subcellularLocation>
</comment>
<evidence type="ECO:0000313" key="13">
    <source>
        <dbReference type="EMBL" id="SDK34057.1"/>
    </source>
</evidence>
<feature type="transmembrane region" description="Helical" evidence="12">
    <location>
        <begin position="255"/>
        <end position="277"/>
    </location>
</feature>
<keyword evidence="4" id="KW-1003">Cell membrane</keyword>
<feature type="transmembrane region" description="Helical" evidence="12">
    <location>
        <begin position="293"/>
        <end position="311"/>
    </location>
</feature>
<feature type="transmembrane region" description="Helical" evidence="12">
    <location>
        <begin position="12"/>
        <end position="34"/>
    </location>
</feature>
<feature type="transmembrane region" description="Helical" evidence="12">
    <location>
        <begin position="71"/>
        <end position="96"/>
    </location>
</feature>
<protein>
    <submittedName>
        <fullName evidence="13">Trk system potassium uptake protein TrkH</fullName>
    </submittedName>
</protein>
<keyword evidence="6" id="KW-0633">Potassium transport</keyword>
<feature type="transmembrane region" description="Helical" evidence="12">
    <location>
        <begin position="195"/>
        <end position="215"/>
    </location>
</feature>
<evidence type="ECO:0000313" key="14">
    <source>
        <dbReference type="Proteomes" id="UP000198882"/>
    </source>
</evidence>
<dbReference type="Pfam" id="PF02386">
    <property type="entry name" value="TrkH"/>
    <property type="match status" value="1"/>
</dbReference>
<evidence type="ECO:0000256" key="6">
    <source>
        <dbReference type="ARBA" id="ARBA00022538"/>
    </source>
</evidence>
<dbReference type="STRING" id="1095776.SAMN04515672_2806"/>
<dbReference type="Proteomes" id="UP000198882">
    <property type="component" value="Unassembled WGS sequence"/>
</dbReference>
<evidence type="ECO:0000256" key="1">
    <source>
        <dbReference type="ARBA" id="ARBA00004429"/>
    </source>
</evidence>
<evidence type="ECO:0000256" key="2">
    <source>
        <dbReference type="ARBA" id="ARBA00009137"/>
    </source>
</evidence>
<feature type="transmembrane region" description="Helical" evidence="12">
    <location>
        <begin position="40"/>
        <end position="59"/>
    </location>
</feature>
<keyword evidence="7 12" id="KW-0812">Transmembrane</keyword>
<dbReference type="PIRSF" id="PIRSF006247">
    <property type="entry name" value="TrkH"/>
    <property type="match status" value="1"/>
</dbReference>
<evidence type="ECO:0000256" key="5">
    <source>
        <dbReference type="ARBA" id="ARBA00022519"/>
    </source>
</evidence>
<organism evidence="13 14">
    <name type="scientific">Natronorubrum texcoconense</name>
    <dbReference type="NCBI Taxonomy" id="1095776"/>
    <lineage>
        <taxon>Archaea</taxon>
        <taxon>Methanobacteriati</taxon>
        <taxon>Methanobacteriota</taxon>
        <taxon>Stenosarchaea group</taxon>
        <taxon>Halobacteria</taxon>
        <taxon>Halobacteriales</taxon>
        <taxon>Natrialbaceae</taxon>
        <taxon>Natronorubrum</taxon>
    </lineage>
</organism>
<sequence>MGIRVDWRSSCSLTGTVLKWLAVPLAVPLVLAVFDGDGPLAFVAAIVATVVVGIALERLSDDRDLGQREAFLMVALTWFGVAAIGSIPFALVGLGAPSASAFSTSVGGLVNAAFESTSGLTTTGATVMSGWDFENQSRAILLWRQLIQWLGGLGILIVAIGLLSNLMVGGAQLMETETQTRNVRKLRPHLDETARLIWGLYVGLTALAAGTFYALHLLGAAPNMDLFNAVSHALTSVATAGFSPEPESVGAFEPIVQWAVMPFMILGATNFVLLYYITQGDIRQPLQSEEFRFYVGVLVSLSALIAAILWIDPATDGTLEQTVRHGLFNVVSLVTTTGYASTDFGLWPAGATYLLFFSMFIGGMAGSTTCSIKSLRWLVTLKAFRRNLFTSIHPEAVRPLRLGNTVVDEETIRDIYAYVLLAIVIFFLLTVFVVVDAARASTAVTEFEAIGASASIFLNIGPAFGQFGPMDNYAGFSTATRTVMIVMMWIGRIEIIPVLVLLTPAFWKS</sequence>
<proteinExistence type="inferred from homology"/>
<dbReference type="RefSeq" id="WP_090307766.1">
    <property type="nucleotide sequence ID" value="NZ_FNFE01000004.1"/>
</dbReference>
<gene>
    <name evidence="13" type="ORF">SAMN04515672_2806</name>
</gene>
<dbReference type="InterPro" id="IPR004772">
    <property type="entry name" value="TrkH"/>
</dbReference>
<keyword evidence="3" id="KW-0813">Transport</keyword>
<evidence type="ECO:0000256" key="8">
    <source>
        <dbReference type="ARBA" id="ARBA00022958"/>
    </source>
</evidence>
<keyword evidence="10" id="KW-0406">Ion transport</keyword>
<reference evidence="14" key="1">
    <citation type="submission" date="2016-10" db="EMBL/GenBank/DDBJ databases">
        <authorList>
            <person name="Varghese N."/>
            <person name="Submissions S."/>
        </authorList>
    </citation>
    <scope>NUCLEOTIDE SEQUENCE [LARGE SCALE GENOMIC DNA]</scope>
    <source>
        <strain evidence="14">B4,CECT 8067,JCM 17497</strain>
    </source>
</reference>
<keyword evidence="14" id="KW-1185">Reference proteome</keyword>
<keyword evidence="8" id="KW-0630">Potassium</keyword>
<name>A0A1G9B3G5_9EURY</name>
<evidence type="ECO:0000256" key="10">
    <source>
        <dbReference type="ARBA" id="ARBA00023065"/>
    </source>
</evidence>
<dbReference type="EMBL" id="FNFE01000004">
    <property type="protein sequence ID" value="SDK34057.1"/>
    <property type="molecule type" value="Genomic_DNA"/>
</dbReference>